<evidence type="ECO:0000259" key="9">
    <source>
        <dbReference type="Pfam" id="PF07732"/>
    </source>
</evidence>
<feature type="domain" description="Plastocyanin-like" evidence="7">
    <location>
        <begin position="150"/>
        <end position="294"/>
    </location>
</feature>
<evidence type="ECO:0000256" key="2">
    <source>
        <dbReference type="ARBA" id="ARBA00022723"/>
    </source>
</evidence>
<evidence type="ECO:0000256" key="1">
    <source>
        <dbReference type="ARBA" id="ARBA00010609"/>
    </source>
</evidence>
<dbReference type="InterPro" id="IPR011706">
    <property type="entry name" value="Cu-oxidase_C"/>
</dbReference>
<dbReference type="InterPro" id="IPR044130">
    <property type="entry name" value="CuRO_2_Fet3-like"/>
</dbReference>
<sequence length="553" mass="61478">MLRLWVLIACASICFAKTVTYNFNIGWVSAAPDGYRRPVIGINGQWPIPIIEANEGDTIVVHTTNSLGNQSTSLHFHGQYQIGSCAYDGAIGAAQCPIEPGDSFTYTFIARPAGTHWYHSHEKGQYPDGLRGLMIIHDPKWERSLNVEKQIYLTMSDWWHTQQAYLVKDYMSPDNRNGDLPSPDAILVNDSIKAPSIDFNAGKRYFVRVANVGGLACGQFHIEGHTLSVVEVDGEKVKPHDANTIFICAGQRYGFIVKGKWAQISSTSYIIRVTTDMFTRNIPSDEQLAVIGKVVYRFLGYSLDVISDLLTFQWRPQAVLDDFSLQPLDNEPLLAPVDQTIRLGVNQQYYEGIGSRIAQGVQPWVAPKVPTLYTALSTGKAAWNETTYGPGVDPYIIRSNSIVQIYMVNSQRFPHPMHLHGHHFQLVARGSGTWNNQENLLPKFPVKRDTVVIPANGYIVLRFRADNPGVWFFHCHIDFHSVGGMVSTFIEAPDLIQKQLSIPASGTSLCSKGGKCTRGNCACQQGELSESDAIQKCNTIFNTHSGEFGAMVY</sequence>
<reference evidence="10" key="1">
    <citation type="journal article" date="2021" name="Nat. Commun.">
        <title>Genetic determinants of endophytism in the Arabidopsis root mycobiome.</title>
        <authorList>
            <person name="Mesny F."/>
            <person name="Miyauchi S."/>
            <person name="Thiergart T."/>
            <person name="Pickel B."/>
            <person name="Atanasova L."/>
            <person name="Karlsson M."/>
            <person name="Huettel B."/>
            <person name="Barry K.W."/>
            <person name="Haridas S."/>
            <person name="Chen C."/>
            <person name="Bauer D."/>
            <person name="Andreopoulos W."/>
            <person name="Pangilinan J."/>
            <person name="LaButti K."/>
            <person name="Riley R."/>
            <person name="Lipzen A."/>
            <person name="Clum A."/>
            <person name="Drula E."/>
            <person name="Henrissat B."/>
            <person name="Kohler A."/>
            <person name="Grigoriev I.V."/>
            <person name="Martin F.M."/>
            <person name="Hacquard S."/>
        </authorList>
    </citation>
    <scope>NUCLEOTIDE SEQUENCE</scope>
    <source>
        <strain evidence="10">MPI-CAGE-CH-0243</strain>
    </source>
</reference>
<keyword evidence="4" id="KW-0560">Oxidoreductase</keyword>
<dbReference type="InterPro" id="IPR011707">
    <property type="entry name" value="Cu-oxidase-like_N"/>
</dbReference>
<evidence type="ECO:0000259" key="7">
    <source>
        <dbReference type="Pfam" id="PF00394"/>
    </source>
</evidence>
<dbReference type="Pfam" id="PF07732">
    <property type="entry name" value="Cu-oxidase_3"/>
    <property type="match status" value="1"/>
</dbReference>
<dbReference type="InterPro" id="IPR002355">
    <property type="entry name" value="Cu_oxidase_Cu_BS"/>
</dbReference>
<comment type="similarity">
    <text evidence="1">Belongs to the multicopper oxidase family.</text>
</comment>
<feature type="domain" description="Plastocyanin-like" evidence="8">
    <location>
        <begin position="365"/>
        <end position="493"/>
    </location>
</feature>
<feature type="domain" description="Plastocyanin-like" evidence="9">
    <location>
        <begin position="25"/>
        <end position="140"/>
    </location>
</feature>
<keyword evidence="2" id="KW-0479">Metal-binding</keyword>
<evidence type="ECO:0000256" key="6">
    <source>
        <dbReference type="SAM" id="SignalP"/>
    </source>
</evidence>
<dbReference type="OrthoDB" id="2121828at2759"/>
<gene>
    <name evidence="10" type="ORF">B0J11DRAFT_466338</name>
</gene>
<dbReference type="GO" id="GO:0004322">
    <property type="term" value="F:ferroxidase activity"/>
    <property type="evidence" value="ECO:0007669"/>
    <property type="project" value="TreeGrafter"/>
</dbReference>
<dbReference type="SUPFAM" id="SSF49503">
    <property type="entry name" value="Cupredoxins"/>
    <property type="match status" value="3"/>
</dbReference>
<dbReference type="InterPro" id="IPR008972">
    <property type="entry name" value="Cupredoxin"/>
</dbReference>
<dbReference type="EMBL" id="JAGMWT010000011">
    <property type="protein sequence ID" value="KAH7119687.1"/>
    <property type="molecule type" value="Genomic_DNA"/>
</dbReference>
<dbReference type="GO" id="GO:0033573">
    <property type="term" value="C:high-affinity iron permease complex"/>
    <property type="evidence" value="ECO:0007669"/>
    <property type="project" value="TreeGrafter"/>
</dbReference>
<dbReference type="InterPro" id="IPR001117">
    <property type="entry name" value="Cu-oxidase_2nd"/>
</dbReference>
<evidence type="ECO:0000256" key="4">
    <source>
        <dbReference type="ARBA" id="ARBA00023002"/>
    </source>
</evidence>
<keyword evidence="3 6" id="KW-0732">Signal</keyword>
<evidence type="ECO:0000313" key="10">
    <source>
        <dbReference type="EMBL" id="KAH7119687.1"/>
    </source>
</evidence>
<comment type="caution">
    <text evidence="10">The sequence shown here is derived from an EMBL/GenBank/DDBJ whole genome shotgun (WGS) entry which is preliminary data.</text>
</comment>
<dbReference type="Pfam" id="PF07731">
    <property type="entry name" value="Cu-oxidase_2"/>
    <property type="match status" value="1"/>
</dbReference>
<evidence type="ECO:0000256" key="5">
    <source>
        <dbReference type="ARBA" id="ARBA00023008"/>
    </source>
</evidence>
<dbReference type="PANTHER" id="PTHR11709">
    <property type="entry name" value="MULTI-COPPER OXIDASE"/>
    <property type="match status" value="1"/>
</dbReference>
<evidence type="ECO:0000256" key="3">
    <source>
        <dbReference type="ARBA" id="ARBA00022729"/>
    </source>
</evidence>
<dbReference type="PROSITE" id="PS00080">
    <property type="entry name" value="MULTICOPPER_OXIDASE2"/>
    <property type="match status" value="1"/>
</dbReference>
<keyword evidence="11" id="KW-1185">Reference proteome</keyword>
<dbReference type="GO" id="GO:0005507">
    <property type="term" value="F:copper ion binding"/>
    <property type="evidence" value="ECO:0007669"/>
    <property type="project" value="InterPro"/>
</dbReference>
<evidence type="ECO:0000313" key="11">
    <source>
        <dbReference type="Proteomes" id="UP000700596"/>
    </source>
</evidence>
<dbReference type="AlphaFoldDB" id="A0A9P9IGZ4"/>
<dbReference type="CDD" id="cd13877">
    <property type="entry name" value="CuRO_2_Fet3p_like"/>
    <property type="match status" value="1"/>
</dbReference>
<dbReference type="Pfam" id="PF00394">
    <property type="entry name" value="Cu-oxidase"/>
    <property type="match status" value="1"/>
</dbReference>
<organism evidence="10 11">
    <name type="scientific">Dendryphion nanum</name>
    <dbReference type="NCBI Taxonomy" id="256645"/>
    <lineage>
        <taxon>Eukaryota</taxon>
        <taxon>Fungi</taxon>
        <taxon>Dikarya</taxon>
        <taxon>Ascomycota</taxon>
        <taxon>Pezizomycotina</taxon>
        <taxon>Dothideomycetes</taxon>
        <taxon>Pleosporomycetidae</taxon>
        <taxon>Pleosporales</taxon>
        <taxon>Torulaceae</taxon>
        <taxon>Dendryphion</taxon>
    </lineage>
</organism>
<proteinExistence type="inferred from homology"/>
<dbReference type="GO" id="GO:0033215">
    <property type="term" value="P:reductive iron assimilation"/>
    <property type="evidence" value="ECO:0007669"/>
    <property type="project" value="TreeGrafter"/>
</dbReference>
<feature type="signal peptide" evidence="6">
    <location>
        <begin position="1"/>
        <end position="16"/>
    </location>
</feature>
<dbReference type="PANTHER" id="PTHR11709:SF361">
    <property type="entry name" value="IRON TRANSPORT MULTICOPPER OXIDASE FET3"/>
    <property type="match status" value="1"/>
</dbReference>
<keyword evidence="5" id="KW-0186">Copper</keyword>
<dbReference type="Gene3D" id="2.60.40.420">
    <property type="entry name" value="Cupredoxins - blue copper proteins"/>
    <property type="match status" value="3"/>
</dbReference>
<protein>
    <submittedName>
        <fullName evidence="10">Multicopper oxidase-domain-containing protein</fullName>
    </submittedName>
</protein>
<accession>A0A9P9IGZ4</accession>
<dbReference type="GO" id="GO:0010106">
    <property type="term" value="P:cellular response to iron ion starvation"/>
    <property type="evidence" value="ECO:0007669"/>
    <property type="project" value="TreeGrafter"/>
</dbReference>
<dbReference type="Proteomes" id="UP000700596">
    <property type="component" value="Unassembled WGS sequence"/>
</dbReference>
<feature type="chain" id="PRO_5040318987" evidence="6">
    <location>
        <begin position="17"/>
        <end position="553"/>
    </location>
</feature>
<dbReference type="InterPro" id="IPR045087">
    <property type="entry name" value="Cu-oxidase_fam"/>
</dbReference>
<evidence type="ECO:0000259" key="8">
    <source>
        <dbReference type="Pfam" id="PF07731"/>
    </source>
</evidence>
<name>A0A9P9IGZ4_9PLEO</name>